<dbReference type="AlphaFoldDB" id="A0A197JTY2"/>
<evidence type="ECO:0000313" key="2">
    <source>
        <dbReference type="EMBL" id="OAQ27764.1"/>
    </source>
</evidence>
<evidence type="ECO:0000256" key="1">
    <source>
        <dbReference type="SAM" id="MobiDB-lite"/>
    </source>
</evidence>
<reference evidence="2 3" key="1">
    <citation type="submission" date="2016-05" db="EMBL/GenBank/DDBJ databases">
        <title>Genome sequencing reveals origins of a unique bacterial endosymbiosis in the earliest lineages of terrestrial Fungi.</title>
        <authorList>
            <consortium name="DOE Joint Genome Institute"/>
            <person name="Uehling J."/>
            <person name="Gryganskyi A."/>
            <person name="Hameed K."/>
            <person name="Tschaplinski T."/>
            <person name="Misztal P."/>
            <person name="Wu S."/>
            <person name="Desiro A."/>
            <person name="Vande Pol N."/>
            <person name="Du Z.-Y."/>
            <person name="Zienkiewicz A."/>
            <person name="Zienkiewicz K."/>
            <person name="Morin E."/>
            <person name="Tisserant E."/>
            <person name="Splivallo R."/>
            <person name="Hainaut M."/>
            <person name="Henrissat B."/>
            <person name="Ohm R."/>
            <person name="Kuo A."/>
            <person name="Yan J."/>
            <person name="Lipzen A."/>
            <person name="Nolan M."/>
            <person name="Labutti K."/>
            <person name="Barry K."/>
            <person name="Goldstein A."/>
            <person name="Labbe J."/>
            <person name="Schadt C."/>
            <person name="Tuskan G."/>
            <person name="Grigoriev I."/>
            <person name="Martin F."/>
            <person name="Vilgalys R."/>
            <person name="Bonito G."/>
        </authorList>
    </citation>
    <scope>NUCLEOTIDE SEQUENCE [LARGE SCALE GENOMIC DNA]</scope>
    <source>
        <strain evidence="2 3">AG-77</strain>
    </source>
</reference>
<dbReference type="InterPro" id="IPR032675">
    <property type="entry name" value="LRR_dom_sf"/>
</dbReference>
<dbReference type="Proteomes" id="UP000078512">
    <property type="component" value="Unassembled WGS sequence"/>
</dbReference>
<proteinExistence type="predicted"/>
<dbReference type="OrthoDB" id="2446104at2759"/>
<feature type="region of interest" description="Disordered" evidence="1">
    <location>
        <begin position="240"/>
        <end position="268"/>
    </location>
</feature>
<evidence type="ECO:0008006" key="4">
    <source>
        <dbReference type="Google" id="ProtNLM"/>
    </source>
</evidence>
<evidence type="ECO:0000313" key="3">
    <source>
        <dbReference type="Proteomes" id="UP000078512"/>
    </source>
</evidence>
<dbReference type="SUPFAM" id="SSF52047">
    <property type="entry name" value="RNI-like"/>
    <property type="match status" value="1"/>
</dbReference>
<dbReference type="EMBL" id="KV442054">
    <property type="protein sequence ID" value="OAQ27764.1"/>
    <property type="molecule type" value="Genomic_DNA"/>
</dbReference>
<feature type="compositionally biased region" description="Basic and acidic residues" evidence="1">
    <location>
        <begin position="241"/>
        <end position="262"/>
    </location>
</feature>
<gene>
    <name evidence="2" type="ORF">K457DRAFT_127128</name>
</gene>
<accession>A0A197JTY2</accession>
<name>A0A197JTY2_9FUNG</name>
<organism evidence="2 3">
    <name type="scientific">Linnemannia elongata AG-77</name>
    <dbReference type="NCBI Taxonomy" id="1314771"/>
    <lineage>
        <taxon>Eukaryota</taxon>
        <taxon>Fungi</taxon>
        <taxon>Fungi incertae sedis</taxon>
        <taxon>Mucoromycota</taxon>
        <taxon>Mortierellomycotina</taxon>
        <taxon>Mortierellomycetes</taxon>
        <taxon>Mortierellales</taxon>
        <taxon>Mortierellaceae</taxon>
        <taxon>Linnemannia</taxon>
    </lineage>
</organism>
<sequence length="599" mass="67519">MSLFNVPELDDLVGTHLTSRDLTACVLVNKSWNNLFTPRLWRTVVRPFDRGGRRRRCYHRSSFCRMVLSDYLLTAQQQQEHHQEDEDSHNRPVWADALTRNGCWVRELSVGDHDFLLPQSSSLPIAPVDFNATAAAVASVVASAPVPTNGELLYHLLNRCTNIQQLDLLAYISTPQSQDFWCDLIQTGLPTTTIIDLKLSIETNCEELSFMPVPFIQGSTMLKKLTLQLHCKHHRYPPHYWRGEPKAGETKQEAKVGEKGKDEEEEEGLLPSLKELSVTYDEMAAYSYPRPPIWPCLLRRCPNLESLYTNTSNNHWIQAMQACVSLRSLEIGILKSESCRLLATAIKTYLPNLDSIKIHAKGSQITDEDGALVVSACRKGWRSIELLNARSLTVEAAVKHCSTLEVLNLREARGLTSKLMVQILSSSPRLETFVTLLEDDYDDNKWSNQDSTHFVAEDFIDAATTATDVDADATDVDADATHPPSDLLRSWACESTLKVFRAKITGIPRPDITQTYSGEPLKEGMGLPEAYPGQSLHLQGQVYERLARLKRLERLELGHEDRYLDHDVRDEFGEWVEEVGRVEGVEGVECGTDGDQDRC</sequence>
<dbReference type="Gene3D" id="3.80.10.10">
    <property type="entry name" value="Ribonuclease Inhibitor"/>
    <property type="match status" value="1"/>
</dbReference>
<protein>
    <recommendedName>
        <fullName evidence="4">F-box domain-containing protein</fullName>
    </recommendedName>
</protein>
<keyword evidence="3" id="KW-1185">Reference proteome</keyword>